<dbReference type="Proteomes" id="UP000007880">
    <property type="component" value="Chromosome"/>
</dbReference>
<keyword evidence="3" id="KW-0949">S-adenosyl-L-methionine</keyword>
<dbReference type="SUPFAM" id="SSF53335">
    <property type="entry name" value="S-adenosyl-L-methionine-dependent methyltransferases"/>
    <property type="match status" value="1"/>
</dbReference>
<dbReference type="eggNOG" id="COG2519">
    <property type="taxonomic scope" value="Bacteria"/>
</dbReference>
<sequence length="333" mass="36991">MSDPLLFFHPSPPTSPPAGADPSTGELRRRVQAGDLAMIFTSDYKRFVTRIHPEGVTHTHLGAFRHADLIGATWGSTVKSQTGHDALVLQPSLTDIMKSLKRGTQIIYPKDAAYIVHRLSLRAGSRVIEAGTGSGGLTTALAWAVAPTGVVFTHEAREDIHQVARENLARVGLLPFVKMFVCDIEDGFRADDADAVFLDVREPWRYLAHVRRALRPGGFFASLLPTANQVIELLRGFDAHHFADVSVEELILRAYKPTPERFRPDDNLIGHTGYLVFARCIDLNEDMSRWQQPERQRYEARLQTQAELEAEAKRRAAEVAAGGKKYPKLPLPG</sequence>
<dbReference type="KEGG" id="cap:CLDAP_24260"/>
<dbReference type="HOGENOM" id="CLU_025402_0_1_0"/>
<feature type="domain" description="tRNA (adenine(58)-N(1))-methyltransferase catalytic subunit TRM61 C-terminal" evidence="5">
    <location>
        <begin position="98"/>
        <end position="256"/>
    </location>
</feature>
<proteinExistence type="predicted"/>
<dbReference type="STRING" id="926550.CLDAP_24260"/>
<dbReference type="RefSeq" id="WP_014433698.1">
    <property type="nucleotide sequence ID" value="NC_017079.1"/>
</dbReference>
<name>I0I5C8_CALAS</name>
<dbReference type="PROSITE" id="PS51620">
    <property type="entry name" value="SAM_TRM61"/>
    <property type="match status" value="1"/>
</dbReference>
<dbReference type="PATRIC" id="fig|926550.5.peg.2652"/>
<evidence type="ECO:0000259" key="5">
    <source>
        <dbReference type="Pfam" id="PF08704"/>
    </source>
</evidence>
<dbReference type="GO" id="GO:0160107">
    <property type="term" value="F:tRNA (adenine(58)-N1)-methyltransferase activity"/>
    <property type="evidence" value="ECO:0007669"/>
    <property type="project" value="InterPro"/>
</dbReference>
<dbReference type="Gene3D" id="3.40.50.150">
    <property type="entry name" value="Vaccinia Virus protein VP39"/>
    <property type="match status" value="1"/>
</dbReference>
<evidence type="ECO:0000256" key="3">
    <source>
        <dbReference type="ARBA" id="ARBA00022691"/>
    </source>
</evidence>
<dbReference type="Pfam" id="PF08704">
    <property type="entry name" value="GCD14"/>
    <property type="match status" value="1"/>
</dbReference>
<keyword evidence="1" id="KW-0489">Methyltransferase</keyword>
<evidence type="ECO:0000313" key="6">
    <source>
        <dbReference type="EMBL" id="BAM00466.1"/>
    </source>
</evidence>
<dbReference type="PANTHER" id="PTHR12133:SF1">
    <property type="entry name" value="TRNA (ADENINE(58)-N(1))-METHYLTRANSFERASE, MITOCHONDRIAL"/>
    <property type="match status" value="1"/>
</dbReference>
<accession>I0I5C8</accession>
<dbReference type="InterPro" id="IPR014816">
    <property type="entry name" value="tRNA_MeTrfase_Gcd14"/>
</dbReference>
<reference evidence="6 7" key="1">
    <citation type="submission" date="2012-02" db="EMBL/GenBank/DDBJ databases">
        <title>Complete genome sequence of Caldilinea aerophila DSM 14535 (= NBRC 102666).</title>
        <authorList>
            <person name="Oguchi A."/>
            <person name="Hosoyama A."/>
            <person name="Sekine M."/>
            <person name="Fukai R."/>
            <person name="Kato Y."/>
            <person name="Nakamura S."/>
            <person name="Hanada S."/>
            <person name="Yamazaki S."/>
            <person name="Fujita N."/>
        </authorList>
    </citation>
    <scope>NUCLEOTIDE SEQUENCE [LARGE SCALE GENOMIC DNA]</scope>
    <source>
        <strain evidence="7">DSM 14535 / JCM 11387 / NBRC 104270 / STL-6-O1</strain>
    </source>
</reference>
<evidence type="ECO:0000313" key="7">
    <source>
        <dbReference type="Proteomes" id="UP000007880"/>
    </source>
</evidence>
<dbReference type="Pfam" id="PF14801">
    <property type="entry name" value="TrmI-like_N"/>
    <property type="match status" value="1"/>
</dbReference>
<dbReference type="GO" id="GO:0031515">
    <property type="term" value="C:tRNA (m1A) methyltransferase complex"/>
    <property type="evidence" value="ECO:0007669"/>
    <property type="project" value="InterPro"/>
</dbReference>
<gene>
    <name evidence="6" type="ordered locus">CLDAP_24260</name>
</gene>
<keyword evidence="2" id="KW-0808">Transferase</keyword>
<dbReference type="PANTHER" id="PTHR12133">
    <property type="entry name" value="TRNA (ADENINE(58)-N(1))-METHYLTRANSFERASE"/>
    <property type="match status" value="1"/>
</dbReference>
<dbReference type="InterPro" id="IPR049470">
    <property type="entry name" value="TRM61_C"/>
</dbReference>
<organism evidence="6 7">
    <name type="scientific">Caldilinea aerophila (strain DSM 14535 / JCM 11387 / NBRC 104270 / STL-6-O1)</name>
    <dbReference type="NCBI Taxonomy" id="926550"/>
    <lineage>
        <taxon>Bacteria</taxon>
        <taxon>Bacillati</taxon>
        <taxon>Chloroflexota</taxon>
        <taxon>Caldilineae</taxon>
        <taxon>Caldilineales</taxon>
        <taxon>Caldilineaceae</taxon>
        <taxon>Caldilinea</taxon>
    </lineage>
</organism>
<keyword evidence="7" id="KW-1185">Reference proteome</keyword>
<evidence type="ECO:0000256" key="4">
    <source>
        <dbReference type="ARBA" id="ARBA00022694"/>
    </source>
</evidence>
<evidence type="ECO:0000256" key="2">
    <source>
        <dbReference type="ARBA" id="ARBA00022679"/>
    </source>
</evidence>
<evidence type="ECO:0000256" key="1">
    <source>
        <dbReference type="ARBA" id="ARBA00022603"/>
    </source>
</evidence>
<dbReference type="CDD" id="cd02440">
    <property type="entry name" value="AdoMet_MTases"/>
    <property type="match status" value="1"/>
</dbReference>
<keyword evidence="4" id="KW-0819">tRNA processing</keyword>
<protein>
    <recommendedName>
        <fullName evidence="5">tRNA (adenine(58)-N(1))-methyltransferase catalytic subunit TRM61 C-terminal domain-containing protein</fullName>
    </recommendedName>
</protein>
<dbReference type="AlphaFoldDB" id="I0I5C8"/>
<dbReference type="GO" id="GO:0030488">
    <property type="term" value="P:tRNA methylation"/>
    <property type="evidence" value="ECO:0007669"/>
    <property type="project" value="InterPro"/>
</dbReference>
<dbReference type="InterPro" id="IPR029063">
    <property type="entry name" value="SAM-dependent_MTases_sf"/>
</dbReference>
<dbReference type="Gene3D" id="3.10.330.20">
    <property type="match status" value="1"/>
</dbReference>
<dbReference type="EMBL" id="AP012337">
    <property type="protein sequence ID" value="BAM00466.1"/>
    <property type="molecule type" value="Genomic_DNA"/>
</dbReference>